<evidence type="ECO:0000313" key="2">
    <source>
        <dbReference type="EMBL" id="QHT85971.1"/>
    </source>
</evidence>
<organism evidence="2">
    <name type="scientific">viral metagenome</name>
    <dbReference type="NCBI Taxonomy" id="1070528"/>
    <lineage>
        <taxon>unclassified sequences</taxon>
        <taxon>metagenomes</taxon>
        <taxon>organismal metagenomes</taxon>
    </lineage>
</organism>
<proteinExistence type="predicted"/>
<evidence type="ECO:0000256" key="1">
    <source>
        <dbReference type="SAM" id="Phobius"/>
    </source>
</evidence>
<keyword evidence="1" id="KW-0812">Transmembrane</keyword>
<dbReference type="SUPFAM" id="SSF49899">
    <property type="entry name" value="Concanavalin A-like lectins/glucanases"/>
    <property type="match status" value="1"/>
</dbReference>
<sequence>MAQPNSLTGIGEKIQDAATTANENIQAAVSNVGESFGAVKDSINNTLSDFSSKSSVAVNDSSFLDSNSIIAKFAFLLLVLFGFVMLLYLGVALIGYFTSNPNPVLIPGQIIGTIAQPPVTQNPTLATSLPILWSNNQNTGLEYTWSVWLQYQPSSIPNIYQPVFIKGDCSNPNTPITNPGAGVLNRTQIAQTSAGMAPSYSQPTFSLNNGPGLYFVNDSTTANLYLLIDTINSSTPTAITIPNIPIDKYFHLAIRCQNIYIDIYINGTVVTRTQLPNVPKQNFYNVFVCPAGGFGGFLSTLQYYSRALSVVDINAIASGKPNTSMLSNSNTNISNSNFLSTSWYNSFV</sequence>
<keyword evidence="1" id="KW-1133">Transmembrane helix</keyword>
<keyword evidence="1" id="KW-0472">Membrane</keyword>
<protein>
    <recommendedName>
        <fullName evidence="3">LamG-like jellyroll fold domain-containing protein</fullName>
    </recommendedName>
</protein>
<feature type="transmembrane region" description="Helical" evidence="1">
    <location>
        <begin position="73"/>
        <end position="97"/>
    </location>
</feature>
<reference evidence="2" key="1">
    <citation type="journal article" date="2020" name="Nature">
        <title>Giant virus diversity and host interactions through global metagenomics.</title>
        <authorList>
            <person name="Schulz F."/>
            <person name="Roux S."/>
            <person name="Paez-Espino D."/>
            <person name="Jungbluth S."/>
            <person name="Walsh D.A."/>
            <person name="Denef V.J."/>
            <person name="McMahon K.D."/>
            <person name="Konstantinidis K.T."/>
            <person name="Eloe-Fadrosh E.A."/>
            <person name="Kyrpides N.C."/>
            <person name="Woyke T."/>
        </authorList>
    </citation>
    <scope>NUCLEOTIDE SEQUENCE</scope>
    <source>
        <strain evidence="2">GVMAG-M-3300023184-184</strain>
    </source>
</reference>
<dbReference type="Gene3D" id="2.60.120.200">
    <property type="match status" value="1"/>
</dbReference>
<accession>A0A6C0HYZ0</accession>
<evidence type="ECO:0008006" key="3">
    <source>
        <dbReference type="Google" id="ProtNLM"/>
    </source>
</evidence>
<dbReference type="EMBL" id="MN740057">
    <property type="protein sequence ID" value="QHT85971.1"/>
    <property type="molecule type" value="Genomic_DNA"/>
</dbReference>
<dbReference type="InterPro" id="IPR013320">
    <property type="entry name" value="ConA-like_dom_sf"/>
</dbReference>
<dbReference type="AlphaFoldDB" id="A0A6C0HYZ0"/>
<name>A0A6C0HYZ0_9ZZZZ</name>